<dbReference type="GeneID" id="19109128"/>
<feature type="region of interest" description="Disordered" evidence="7">
    <location>
        <begin position="320"/>
        <end position="348"/>
    </location>
</feature>
<keyword evidence="5" id="KW-0443">Lipid metabolism</keyword>
<dbReference type="CDD" id="cd23995">
    <property type="entry name" value="Seipin_BSCL2_like"/>
    <property type="match status" value="1"/>
</dbReference>
<gene>
    <name evidence="9" type="ORF">BAUCODRAFT_151362</name>
</gene>
<organism evidence="9 10">
    <name type="scientific">Baudoinia panamericana (strain UAMH 10762)</name>
    <name type="common">Angels' share fungus</name>
    <name type="synonym">Baudoinia compniacensis (strain UAMH 10762)</name>
    <dbReference type="NCBI Taxonomy" id="717646"/>
    <lineage>
        <taxon>Eukaryota</taxon>
        <taxon>Fungi</taxon>
        <taxon>Dikarya</taxon>
        <taxon>Ascomycota</taxon>
        <taxon>Pezizomycotina</taxon>
        <taxon>Dothideomycetes</taxon>
        <taxon>Dothideomycetidae</taxon>
        <taxon>Mycosphaerellales</taxon>
        <taxon>Teratosphaeriaceae</taxon>
        <taxon>Baudoinia</taxon>
    </lineage>
</organism>
<evidence type="ECO:0000256" key="8">
    <source>
        <dbReference type="SAM" id="Phobius"/>
    </source>
</evidence>
<dbReference type="PANTHER" id="PTHR21212:SF0">
    <property type="entry name" value="SEIPIN"/>
    <property type="match status" value="1"/>
</dbReference>
<evidence type="ECO:0000256" key="3">
    <source>
        <dbReference type="ARBA" id="ARBA00022824"/>
    </source>
</evidence>
<dbReference type="InterPro" id="IPR009617">
    <property type="entry name" value="Seipin"/>
</dbReference>
<dbReference type="Proteomes" id="UP000011761">
    <property type="component" value="Unassembled WGS sequence"/>
</dbReference>
<dbReference type="GO" id="GO:0006629">
    <property type="term" value="P:lipid metabolic process"/>
    <property type="evidence" value="ECO:0007669"/>
    <property type="project" value="UniProtKB-KW"/>
</dbReference>
<evidence type="ECO:0000256" key="6">
    <source>
        <dbReference type="ARBA" id="ARBA00023136"/>
    </source>
</evidence>
<dbReference type="eggNOG" id="KOG4200">
    <property type="taxonomic scope" value="Eukaryota"/>
</dbReference>
<feature type="region of interest" description="Disordered" evidence="7">
    <location>
        <begin position="376"/>
        <end position="421"/>
    </location>
</feature>
<keyword evidence="2 8" id="KW-0812">Transmembrane</keyword>
<evidence type="ECO:0000256" key="5">
    <source>
        <dbReference type="ARBA" id="ARBA00023098"/>
    </source>
</evidence>
<dbReference type="HOGENOM" id="CLU_043048_0_0_1"/>
<sequence length="421" mass="47993">MALKYETRDEEPPSGGLIDFVKDLVLSPFRIVFSKTAWKAYLTTFLVISTGLVLLGFAITAYILFYWSYIPRIGFERTIHLQYDNVYTAAAAGQGYAATREPNPYPYGVAALRPDIVSVQPYDVVVELTLPRTPENVDAGNFMLEVALLAPNEKLSPTTEETLHAGLVPSTDSALLARSRRPAFLQYRSPWIELVYKLTELPWYLLNFRSETEKLRITIFEGVEFAKGWRNVPATLNLMVQSTHRLQIYTAKAIFRARFRGLRWLMYNYRFLSAFVFISSFWMTEMIFAGIAWFVVSVFIMPRTQDVKAEGVHEIAARVKAEPEDDEPAMRMSDTERTFPTTSGQQPLRYQAEPRIKQEEDESTVVVPDHIVKAADADIEDEDEDVDFFDSGLGTSLESSSASKRDSVRRRRGRLITREEG</sequence>
<evidence type="ECO:0000256" key="2">
    <source>
        <dbReference type="ARBA" id="ARBA00022692"/>
    </source>
</evidence>
<keyword evidence="10" id="KW-1185">Reference proteome</keyword>
<dbReference type="EMBL" id="KB445561">
    <property type="protein sequence ID" value="EMC92983.1"/>
    <property type="molecule type" value="Genomic_DNA"/>
</dbReference>
<evidence type="ECO:0000256" key="4">
    <source>
        <dbReference type="ARBA" id="ARBA00022989"/>
    </source>
</evidence>
<evidence type="ECO:0000313" key="10">
    <source>
        <dbReference type="Proteomes" id="UP000011761"/>
    </source>
</evidence>
<evidence type="ECO:0000313" key="9">
    <source>
        <dbReference type="EMBL" id="EMC92983.1"/>
    </source>
</evidence>
<dbReference type="PANTHER" id="PTHR21212">
    <property type="entry name" value="BERNARDINELLI-SEIP CONGENITAL LIPODYSTROPHY 2 HOMOLOG BSCL2 PROTEIN"/>
    <property type="match status" value="1"/>
</dbReference>
<feature type="compositionally biased region" description="Polar residues" evidence="7">
    <location>
        <begin position="338"/>
        <end position="348"/>
    </location>
</feature>
<dbReference type="GO" id="GO:0140042">
    <property type="term" value="P:lipid droplet formation"/>
    <property type="evidence" value="ECO:0007669"/>
    <property type="project" value="UniProtKB-ARBA"/>
</dbReference>
<evidence type="ECO:0000256" key="1">
    <source>
        <dbReference type="ARBA" id="ARBA00004477"/>
    </source>
</evidence>
<dbReference type="OrthoDB" id="3990054at2759"/>
<protein>
    <recommendedName>
        <fullName evidence="11">Seipin</fullName>
    </recommendedName>
</protein>
<dbReference type="STRING" id="717646.M2MNF8"/>
<keyword evidence="4 8" id="KW-1133">Transmembrane helix</keyword>
<name>M2MNF8_BAUPA</name>
<proteinExistence type="predicted"/>
<dbReference type="OMA" id="HSKQVQI"/>
<keyword evidence="3" id="KW-0256">Endoplasmic reticulum</keyword>
<feature type="transmembrane region" description="Helical" evidence="8">
    <location>
        <begin position="40"/>
        <end position="67"/>
    </location>
</feature>
<dbReference type="RefSeq" id="XP_007680227.1">
    <property type="nucleotide sequence ID" value="XM_007682037.1"/>
</dbReference>
<accession>M2MNF8</accession>
<dbReference type="GO" id="GO:0005789">
    <property type="term" value="C:endoplasmic reticulum membrane"/>
    <property type="evidence" value="ECO:0007669"/>
    <property type="project" value="UniProtKB-SubCell"/>
</dbReference>
<dbReference type="KEGG" id="bcom:BAUCODRAFT_151362"/>
<evidence type="ECO:0000256" key="7">
    <source>
        <dbReference type="SAM" id="MobiDB-lite"/>
    </source>
</evidence>
<dbReference type="Pfam" id="PF06775">
    <property type="entry name" value="Seipin"/>
    <property type="match status" value="1"/>
</dbReference>
<keyword evidence="6 8" id="KW-0472">Membrane</keyword>
<dbReference type="AlphaFoldDB" id="M2MNF8"/>
<comment type="subcellular location">
    <subcellularLocation>
        <location evidence="1">Endoplasmic reticulum membrane</location>
        <topology evidence="1">Multi-pass membrane protein</topology>
    </subcellularLocation>
</comment>
<feature type="compositionally biased region" description="Acidic residues" evidence="7">
    <location>
        <begin position="377"/>
        <end position="388"/>
    </location>
</feature>
<feature type="transmembrane region" description="Helical" evidence="8">
    <location>
        <begin position="271"/>
        <end position="296"/>
    </location>
</feature>
<reference evidence="9 10" key="1">
    <citation type="journal article" date="2012" name="PLoS Pathog.">
        <title>Diverse lifestyles and strategies of plant pathogenesis encoded in the genomes of eighteen Dothideomycetes fungi.</title>
        <authorList>
            <person name="Ohm R.A."/>
            <person name="Feau N."/>
            <person name="Henrissat B."/>
            <person name="Schoch C.L."/>
            <person name="Horwitz B.A."/>
            <person name="Barry K.W."/>
            <person name="Condon B.J."/>
            <person name="Copeland A.C."/>
            <person name="Dhillon B."/>
            <person name="Glaser F."/>
            <person name="Hesse C.N."/>
            <person name="Kosti I."/>
            <person name="LaButti K."/>
            <person name="Lindquist E.A."/>
            <person name="Lucas S."/>
            <person name="Salamov A.A."/>
            <person name="Bradshaw R.E."/>
            <person name="Ciuffetti L."/>
            <person name="Hamelin R.C."/>
            <person name="Kema G.H.J."/>
            <person name="Lawrence C."/>
            <person name="Scott J.A."/>
            <person name="Spatafora J.W."/>
            <person name="Turgeon B.G."/>
            <person name="de Wit P.J.G.M."/>
            <person name="Zhong S."/>
            <person name="Goodwin S.B."/>
            <person name="Grigoriev I.V."/>
        </authorList>
    </citation>
    <scope>NUCLEOTIDE SEQUENCE [LARGE SCALE GENOMIC DNA]</scope>
    <source>
        <strain evidence="9 10">UAMH 10762</strain>
    </source>
</reference>
<evidence type="ECO:0008006" key="11">
    <source>
        <dbReference type="Google" id="ProtNLM"/>
    </source>
</evidence>